<feature type="domain" description="GmrSD restriction endonucleases C-terminal" evidence="2">
    <location>
        <begin position="508"/>
        <end position="633"/>
    </location>
</feature>
<evidence type="ECO:0000259" key="2">
    <source>
        <dbReference type="Pfam" id="PF07510"/>
    </source>
</evidence>
<dbReference type="PANTHER" id="PTHR35149:SF2">
    <property type="entry name" value="DUF262 DOMAIN-CONTAINING PROTEIN"/>
    <property type="match status" value="1"/>
</dbReference>
<dbReference type="InterPro" id="IPR004919">
    <property type="entry name" value="GmrSD_N"/>
</dbReference>
<protein>
    <recommendedName>
        <fullName evidence="5">DUF262 domain-containing protein</fullName>
    </recommendedName>
</protein>
<feature type="domain" description="GmrSD restriction endonucleases N-terminal" evidence="1">
    <location>
        <begin position="18"/>
        <end position="221"/>
    </location>
</feature>
<dbReference type="RefSeq" id="WP_090497055.1">
    <property type="nucleotide sequence ID" value="NZ_FNCH01000002.1"/>
</dbReference>
<name>A0A1G7Q5D8_9SPHI</name>
<accession>A0A1G7Q5D8</accession>
<dbReference type="STRING" id="405671.SAMN05421827_102178"/>
<dbReference type="EMBL" id="FNCH01000002">
    <property type="protein sequence ID" value="SDF93675.1"/>
    <property type="molecule type" value="Genomic_DNA"/>
</dbReference>
<proteinExistence type="predicted"/>
<dbReference type="Pfam" id="PF07510">
    <property type="entry name" value="GmrSD_C"/>
    <property type="match status" value="1"/>
</dbReference>
<dbReference type="Proteomes" id="UP000199643">
    <property type="component" value="Unassembled WGS sequence"/>
</dbReference>
<sequence>MQDNARFLSSLISLSRLEGRQFVIPTYQRPYVWGIEQIEKLLSDAFQAFLTAPKSPYFIGTVLTKQRAEAYELIDGQQRFTTLWMIAAVFQQLGIPSLLTTFLKQDKRLRIDFEIRRDITAYFEQLSLGAGKGKIKYSAEEIREKPYLEGITMGLTIIELRISELSARKSDMTGFGNFIYEQLVMVENLAPEKVDLNKLFATINSTGIQLEQSDILKSKLLRKISNKLLYSKIWEACENMEDYFERNVRRIFTKTNWSVLSGSDFSTFAESVFLLKGDESMPEQGDEETIASMFAYTGEDSTQTGKKEGPEVQKGGYCRSIITFPQLLIHTYRIHRYKNGDKDFAMTFHGDRLIRIFEELGAKGDEEIEAFFRLLWETRFILDKYIIKWTADLDSKDMYLELTGITKNSDHYFGRSPLEKSASQLLQSVLYFTGDYLRQYWLTPALFHLGQPGLLQTSPGSAEVLQLLESIDNTLSLSEQTDKETSFALLADISHRPFSYGNYLRLPEGTGFYRYWFQKLEYILWKNWTKRETPEFKAFRITSKNSIEHIFPQQPEDRKAMYPEDLHSFGNLVLLTVSQNSEYGRKQVPVKRAEFEGKNHYDSLKSKKIFDMMAGGTVWNEDAIARHRDEMIDLITDHYNGIIPAMLETQMLEVTIDNDEHNDE</sequence>
<dbReference type="OrthoDB" id="9798761at2"/>
<keyword evidence="4" id="KW-1185">Reference proteome</keyword>
<dbReference type="Pfam" id="PF03235">
    <property type="entry name" value="GmrSD_N"/>
    <property type="match status" value="1"/>
</dbReference>
<evidence type="ECO:0000313" key="3">
    <source>
        <dbReference type="EMBL" id="SDF93675.1"/>
    </source>
</evidence>
<evidence type="ECO:0000259" key="1">
    <source>
        <dbReference type="Pfam" id="PF03235"/>
    </source>
</evidence>
<organism evidence="3 4">
    <name type="scientific">Pedobacter terrae</name>
    <dbReference type="NCBI Taxonomy" id="405671"/>
    <lineage>
        <taxon>Bacteria</taxon>
        <taxon>Pseudomonadati</taxon>
        <taxon>Bacteroidota</taxon>
        <taxon>Sphingobacteriia</taxon>
        <taxon>Sphingobacteriales</taxon>
        <taxon>Sphingobacteriaceae</taxon>
        <taxon>Pedobacter</taxon>
    </lineage>
</organism>
<dbReference type="InterPro" id="IPR011089">
    <property type="entry name" value="GmrSD_C"/>
</dbReference>
<gene>
    <name evidence="3" type="ORF">SAMN05421827_102178</name>
</gene>
<reference evidence="4" key="1">
    <citation type="submission" date="2016-10" db="EMBL/GenBank/DDBJ databases">
        <authorList>
            <person name="Varghese N."/>
            <person name="Submissions S."/>
        </authorList>
    </citation>
    <scope>NUCLEOTIDE SEQUENCE [LARGE SCALE GENOMIC DNA]</scope>
    <source>
        <strain evidence="4">DSM 17933</strain>
    </source>
</reference>
<evidence type="ECO:0000313" key="4">
    <source>
        <dbReference type="Proteomes" id="UP000199643"/>
    </source>
</evidence>
<dbReference type="AlphaFoldDB" id="A0A1G7Q5D8"/>
<dbReference type="PANTHER" id="PTHR35149">
    <property type="entry name" value="SLL5132 PROTEIN"/>
    <property type="match status" value="1"/>
</dbReference>
<evidence type="ECO:0008006" key="5">
    <source>
        <dbReference type="Google" id="ProtNLM"/>
    </source>
</evidence>